<feature type="chain" id="PRO_5025635428" evidence="4">
    <location>
        <begin position="22"/>
        <end position="349"/>
    </location>
</feature>
<reference evidence="6" key="1">
    <citation type="journal article" date="2020" name="Stud. Mycol.">
        <title>101 Dothideomycetes genomes: a test case for predicting lifestyles and emergence of pathogens.</title>
        <authorList>
            <person name="Haridas S."/>
            <person name="Albert R."/>
            <person name="Binder M."/>
            <person name="Bloem J."/>
            <person name="Labutti K."/>
            <person name="Salamov A."/>
            <person name="Andreopoulos B."/>
            <person name="Baker S."/>
            <person name="Barry K."/>
            <person name="Bills G."/>
            <person name="Bluhm B."/>
            <person name="Cannon C."/>
            <person name="Castanera R."/>
            <person name="Culley D."/>
            <person name="Daum C."/>
            <person name="Ezra D."/>
            <person name="Gonzalez J."/>
            <person name="Henrissat B."/>
            <person name="Kuo A."/>
            <person name="Liang C."/>
            <person name="Lipzen A."/>
            <person name="Lutzoni F."/>
            <person name="Magnuson J."/>
            <person name="Mondo S."/>
            <person name="Nolan M."/>
            <person name="Ohm R."/>
            <person name="Pangilinan J."/>
            <person name="Park H.-J."/>
            <person name="Ramirez L."/>
            <person name="Alfaro M."/>
            <person name="Sun H."/>
            <person name="Tritt A."/>
            <person name="Yoshinaga Y."/>
            <person name="Zwiers L.-H."/>
            <person name="Turgeon B."/>
            <person name="Goodwin S."/>
            <person name="Spatafora J."/>
            <person name="Crous P."/>
            <person name="Grigoriev I."/>
        </authorList>
    </citation>
    <scope>NUCLEOTIDE SEQUENCE</scope>
    <source>
        <strain evidence="6">CBS 122681</strain>
    </source>
</reference>
<dbReference type="GO" id="GO:0008252">
    <property type="term" value="F:nucleotidase activity"/>
    <property type="evidence" value="ECO:0007669"/>
    <property type="project" value="InterPro"/>
</dbReference>
<accession>A0A6A6T4F6</accession>
<dbReference type="InterPro" id="IPR030048">
    <property type="entry name" value="SurE"/>
</dbReference>
<dbReference type="PANTHER" id="PTHR30457">
    <property type="entry name" value="5'-NUCLEOTIDASE SURE"/>
    <property type="match status" value="1"/>
</dbReference>
<organism evidence="6 7">
    <name type="scientific">Lophiostoma macrostomum CBS 122681</name>
    <dbReference type="NCBI Taxonomy" id="1314788"/>
    <lineage>
        <taxon>Eukaryota</taxon>
        <taxon>Fungi</taxon>
        <taxon>Dikarya</taxon>
        <taxon>Ascomycota</taxon>
        <taxon>Pezizomycotina</taxon>
        <taxon>Dothideomycetes</taxon>
        <taxon>Pleosporomycetidae</taxon>
        <taxon>Pleosporales</taxon>
        <taxon>Lophiostomataceae</taxon>
        <taxon>Lophiostoma</taxon>
    </lineage>
</organism>
<dbReference type="InterPro" id="IPR036523">
    <property type="entry name" value="SurE-like_sf"/>
</dbReference>
<dbReference type="OrthoDB" id="4018688at2759"/>
<dbReference type="SUPFAM" id="SSF64167">
    <property type="entry name" value="SurE-like"/>
    <property type="match status" value="1"/>
</dbReference>
<keyword evidence="2" id="KW-0479">Metal-binding</keyword>
<dbReference type="InterPro" id="IPR002828">
    <property type="entry name" value="SurE-like_Pase/nucleotidase"/>
</dbReference>
<dbReference type="GO" id="GO:0046872">
    <property type="term" value="F:metal ion binding"/>
    <property type="evidence" value="ECO:0007669"/>
    <property type="project" value="UniProtKB-KW"/>
</dbReference>
<dbReference type="Pfam" id="PF01975">
    <property type="entry name" value="SurE"/>
    <property type="match status" value="1"/>
</dbReference>
<keyword evidence="4" id="KW-0732">Signal</keyword>
<protein>
    <submittedName>
        <fullName evidence="6">Acid phosphatase</fullName>
    </submittedName>
</protein>
<dbReference type="NCBIfam" id="TIGR00087">
    <property type="entry name" value="surE"/>
    <property type="match status" value="1"/>
</dbReference>
<dbReference type="Gene3D" id="3.40.1210.10">
    <property type="entry name" value="Survival protein SurE-like phosphatase/nucleotidase"/>
    <property type="match status" value="1"/>
</dbReference>
<sequence length="349" mass="36996">MRFQTASVLAAALSLVASSNAIKILLNNDDGFGSGNLRELYRFLKEDGHDVVIVAPAVQQSGQGGRSDFTTYANLTSPAQYGIIPAGAPSLGTDPNDSNIWYYNGTPAACTFVALDFVLPRYYENWEGAPDLLVAGPNYGLNLGPFVYSLSGTLGATYAAVARSIPAIAASATNDAIDYRNITNATNPATWAAKVAYTVVKEFIDNTGEDQTILPLGYGINVNIPELDLDEIPPFVKTRLTGEADVDIAAYNASTGLFTWQNIIPKSAGVNACYNGDCSLPGETYVAEGGSVSISAFTIDYTAPSNAYTDLVFGKVGALFDSGNSTSYKAKRALKSGRRLLQGREVSDL</sequence>
<keyword evidence="3" id="KW-0378">Hydrolase</keyword>
<feature type="domain" description="Survival protein SurE-like phosphatase/nucleotidase" evidence="5">
    <location>
        <begin position="24"/>
        <end position="241"/>
    </location>
</feature>
<evidence type="ECO:0000259" key="5">
    <source>
        <dbReference type="Pfam" id="PF01975"/>
    </source>
</evidence>
<dbReference type="PANTHER" id="PTHR30457:SF0">
    <property type="entry name" value="PHOSPHATASE, PUTATIVE (AFU_ORTHOLOGUE AFUA_4G01070)-RELATED"/>
    <property type="match status" value="1"/>
</dbReference>
<evidence type="ECO:0000313" key="7">
    <source>
        <dbReference type="Proteomes" id="UP000799324"/>
    </source>
</evidence>
<dbReference type="AlphaFoldDB" id="A0A6A6T4F6"/>
<feature type="signal peptide" evidence="4">
    <location>
        <begin position="1"/>
        <end position="21"/>
    </location>
</feature>
<keyword evidence="7" id="KW-1185">Reference proteome</keyword>
<dbReference type="Proteomes" id="UP000799324">
    <property type="component" value="Unassembled WGS sequence"/>
</dbReference>
<dbReference type="EMBL" id="MU004368">
    <property type="protein sequence ID" value="KAF2654177.1"/>
    <property type="molecule type" value="Genomic_DNA"/>
</dbReference>
<evidence type="ECO:0000256" key="1">
    <source>
        <dbReference type="ARBA" id="ARBA00011062"/>
    </source>
</evidence>
<evidence type="ECO:0000256" key="2">
    <source>
        <dbReference type="ARBA" id="ARBA00022723"/>
    </source>
</evidence>
<gene>
    <name evidence="6" type="ORF">K491DRAFT_694048</name>
</gene>
<comment type="similarity">
    <text evidence="1">Belongs to the SurE nucleotidase family.</text>
</comment>
<evidence type="ECO:0000313" key="6">
    <source>
        <dbReference type="EMBL" id="KAF2654177.1"/>
    </source>
</evidence>
<evidence type="ECO:0000256" key="4">
    <source>
        <dbReference type="SAM" id="SignalP"/>
    </source>
</evidence>
<name>A0A6A6T4F6_9PLEO</name>
<evidence type="ECO:0000256" key="3">
    <source>
        <dbReference type="ARBA" id="ARBA00022801"/>
    </source>
</evidence>
<proteinExistence type="inferred from homology"/>